<dbReference type="PANTHER" id="PTHR33529:SF8">
    <property type="entry name" value="PERMEASE, YJGP_YJGQ FAMILY"/>
    <property type="match status" value="1"/>
</dbReference>
<accession>A0A0A2MNX4</accession>
<feature type="transmembrane region" description="Helical" evidence="6">
    <location>
        <begin position="99"/>
        <end position="122"/>
    </location>
</feature>
<dbReference type="RefSeq" id="WP_035630771.1">
    <property type="nucleotide sequence ID" value="NZ_AVCS01000011.1"/>
</dbReference>
<evidence type="ECO:0000256" key="1">
    <source>
        <dbReference type="ARBA" id="ARBA00004651"/>
    </source>
</evidence>
<keyword evidence="5 6" id="KW-0472">Membrane</keyword>
<keyword evidence="2" id="KW-1003">Cell membrane</keyword>
<keyword evidence="4 6" id="KW-1133">Transmembrane helix</keyword>
<evidence type="ECO:0000256" key="4">
    <source>
        <dbReference type="ARBA" id="ARBA00022989"/>
    </source>
</evidence>
<reference evidence="7 8" key="2">
    <citation type="journal article" date="2015" name="Stand. Genomic Sci.">
        <title>High quality draft genomic sequence of Flavobacterium enshiense DK69(T) and comparison among Flavobacterium genomes.</title>
        <authorList>
            <person name="Zeng Z."/>
            <person name="Chen C."/>
            <person name="Du H."/>
            <person name="Wang G."/>
            <person name="Li M."/>
        </authorList>
    </citation>
    <scope>NUCLEOTIDE SEQUENCE [LARGE SCALE GENOMIC DNA]</scope>
    <source>
        <strain evidence="7 8">DK69</strain>
    </source>
</reference>
<dbReference type="InterPro" id="IPR005495">
    <property type="entry name" value="LptG/LptF_permease"/>
</dbReference>
<dbReference type="EMBL" id="JRLZ01000017">
    <property type="protein sequence ID" value="KGO94024.1"/>
    <property type="molecule type" value="Genomic_DNA"/>
</dbReference>
<evidence type="ECO:0000256" key="3">
    <source>
        <dbReference type="ARBA" id="ARBA00022692"/>
    </source>
</evidence>
<evidence type="ECO:0000313" key="7">
    <source>
        <dbReference type="EMBL" id="KGO94024.1"/>
    </source>
</evidence>
<protein>
    <submittedName>
        <fullName evidence="7">Membrane protein</fullName>
    </submittedName>
</protein>
<evidence type="ECO:0000256" key="2">
    <source>
        <dbReference type="ARBA" id="ARBA00022475"/>
    </source>
</evidence>
<dbReference type="eggNOG" id="COG0795">
    <property type="taxonomic scope" value="Bacteria"/>
</dbReference>
<dbReference type="AlphaFoldDB" id="A0A0A2MNX4"/>
<feature type="transmembrane region" description="Helical" evidence="6">
    <location>
        <begin position="277"/>
        <end position="295"/>
    </location>
</feature>
<dbReference type="Pfam" id="PF03739">
    <property type="entry name" value="LptF_LptG"/>
    <property type="match status" value="1"/>
</dbReference>
<evidence type="ECO:0000256" key="5">
    <source>
        <dbReference type="ARBA" id="ARBA00023136"/>
    </source>
</evidence>
<comment type="subcellular location">
    <subcellularLocation>
        <location evidence="1">Cell membrane</location>
        <topology evidence="1">Multi-pass membrane protein</topology>
    </subcellularLocation>
</comment>
<keyword evidence="8" id="KW-1185">Reference proteome</keyword>
<dbReference type="GO" id="GO:0015920">
    <property type="term" value="P:lipopolysaccharide transport"/>
    <property type="evidence" value="ECO:0007669"/>
    <property type="project" value="TreeGrafter"/>
</dbReference>
<reference evidence="8" key="1">
    <citation type="submission" date="2013-09" db="EMBL/GenBank/DDBJ databases">
        <authorList>
            <person name="Zeng Z."/>
            <person name="Chen C."/>
        </authorList>
    </citation>
    <scope>NUCLEOTIDE SEQUENCE [LARGE SCALE GENOMIC DNA]</scope>
    <source>
        <strain evidence="8">DK69</strain>
    </source>
</reference>
<dbReference type="Proteomes" id="UP000030149">
    <property type="component" value="Unassembled WGS sequence"/>
</dbReference>
<dbReference type="STRING" id="1107311.Q767_13910"/>
<name>A0A0A2MNX4_9FLAO</name>
<dbReference type="OrthoDB" id="9807977at2"/>
<evidence type="ECO:0000256" key="6">
    <source>
        <dbReference type="SAM" id="Phobius"/>
    </source>
</evidence>
<keyword evidence="3 6" id="KW-0812">Transmembrane</keyword>
<sequence length="358" mass="41048">MKIIDNYILKRYLGTFTVMLLLFIPIGIVIDVSEKVNKMIENKVPFVEVANYYLDFTVYFANMLFPIFLFLSVIWFTSKLANNTEIIAILSSGISFTRFLRPYIIGATIVSLFALLMAFILVPNASKGYNDFRYTYLKNNPKVRENLDVYRQISKDEFIYVSNFNYMSKMGFNFSLEKFKGDKLEYKITANRIKWNEADSTYTLFGYKKRIVGELDDQLVSVDQRTMKLNFDIDDLTPVVYIAETMTFGELNKFIEKERARGSSNINTYEVVKYKKFSLPVSAFILTIIAVAVSAMKRRGGMGVNLALGIALAFTFIFFDKVFGTLAEASSMPPIVAVWLPNVIFGILAIYLLRNAKR</sequence>
<feature type="transmembrane region" description="Helical" evidence="6">
    <location>
        <begin position="12"/>
        <end position="32"/>
    </location>
</feature>
<feature type="transmembrane region" description="Helical" evidence="6">
    <location>
        <begin position="52"/>
        <end position="78"/>
    </location>
</feature>
<dbReference type="PANTHER" id="PTHR33529">
    <property type="entry name" value="SLR0882 PROTEIN-RELATED"/>
    <property type="match status" value="1"/>
</dbReference>
<gene>
    <name evidence="7" type="ORF">Q767_13910</name>
</gene>
<dbReference type="GO" id="GO:0043190">
    <property type="term" value="C:ATP-binding cassette (ABC) transporter complex"/>
    <property type="evidence" value="ECO:0007669"/>
    <property type="project" value="TreeGrafter"/>
</dbReference>
<proteinExistence type="predicted"/>
<evidence type="ECO:0000313" key="8">
    <source>
        <dbReference type="Proteomes" id="UP000030149"/>
    </source>
</evidence>
<feature type="transmembrane region" description="Helical" evidence="6">
    <location>
        <begin position="331"/>
        <end position="353"/>
    </location>
</feature>
<feature type="transmembrane region" description="Helical" evidence="6">
    <location>
        <begin position="302"/>
        <end position="319"/>
    </location>
</feature>
<dbReference type="PATRIC" id="fig|1107311.5.peg.1298"/>
<organism evidence="7 8">
    <name type="scientific">Flavobacterium enshiense DK69</name>
    <dbReference type="NCBI Taxonomy" id="1107311"/>
    <lineage>
        <taxon>Bacteria</taxon>
        <taxon>Pseudomonadati</taxon>
        <taxon>Bacteroidota</taxon>
        <taxon>Flavobacteriia</taxon>
        <taxon>Flavobacteriales</taxon>
        <taxon>Flavobacteriaceae</taxon>
        <taxon>Flavobacterium</taxon>
    </lineage>
</organism>
<comment type="caution">
    <text evidence="7">The sequence shown here is derived from an EMBL/GenBank/DDBJ whole genome shotgun (WGS) entry which is preliminary data.</text>
</comment>